<gene>
    <name evidence="2" type="ORF">C6569_02490</name>
</gene>
<evidence type="ECO:0000313" key="3">
    <source>
        <dbReference type="Proteomes" id="UP000237889"/>
    </source>
</evidence>
<keyword evidence="3" id="KW-1185">Reference proteome</keyword>
<dbReference type="AlphaFoldDB" id="A0A2S0N7V8"/>
<evidence type="ECO:0000256" key="1">
    <source>
        <dbReference type="SAM" id="SignalP"/>
    </source>
</evidence>
<sequence>MVRALALALVLGTLATPSVAATSWVPGNGRSCEQACQGAGRRPVQSGVYLPSRQMFNVCAANTAGEGLRPGFNLRPSWSNVCVTAWGGGTGQARSERQYECLCE</sequence>
<proteinExistence type="predicted"/>
<reference evidence="2 3" key="1">
    <citation type="submission" date="2018-03" db="EMBL/GenBank/DDBJ databases">
        <title>Genome sequencing of Phreatobacter sp.</title>
        <authorList>
            <person name="Kim S.-J."/>
            <person name="Heo J."/>
            <person name="Kwon S.-W."/>
        </authorList>
    </citation>
    <scope>NUCLEOTIDE SEQUENCE [LARGE SCALE GENOMIC DNA]</scope>
    <source>
        <strain evidence="2 3">S-12</strain>
    </source>
</reference>
<dbReference type="KEGG" id="phr:C6569_02490"/>
<dbReference type="EMBL" id="CP027668">
    <property type="protein sequence ID" value="AVO44021.1"/>
    <property type="molecule type" value="Genomic_DNA"/>
</dbReference>
<accession>A0A2S0N7V8</accession>
<dbReference type="OrthoDB" id="8480155at2"/>
<dbReference type="Proteomes" id="UP000237889">
    <property type="component" value="Chromosome"/>
</dbReference>
<feature type="chain" id="PRO_5015609688" evidence="1">
    <location>
        <begin position="21"/>
        <end position="104"/>
    </location>
</feature>
<keyword evidence="1" id="KW-0732">Signal</keyword>
<organism evidence="2 3">
    <name type="scientific">Phreatobacter cathodiphilus</name>
    <dbReference type="NCBI Taxonomy" id="1868589"/>
    <lineage>
        <taxon>Bacteria</taxon>
        <taxon>Pseudomonadati</taxon>
        <taxon>Pseudomonadota</taxon>
        <taxon>Alphaproteobacteria</taxon>
        <taxon>Hyphomicrobiales</taxon>
        <taxon>Phreatobacteraceae</taxon>
        <taxon>Phreatobacter</taxon>
    </lineage>
</organism>
<feature type="signal peptide" evidence="1">
    <location>
        <begin position="1"/>
        <end position="20"/>
    </location>
</feature>
<protein>
    <submittedName>
        <fullName evidence="2">Uncharacterized protein</fullName>
    </submittedName>
</protein>
<dbReference type="RefSeq" id="WP_106747351.1">
    <property type="nucleotide sequence ID" value="NZ_CP027668.1"/>
</dbReference>
<name>A0A2S0N7V8_9HYPH</name>
<evidence type="ECO:0000313" key="2">
    <source>
        <dbReference type="EMBL" id="AVO44021.1"/>
    </source>
</evidence>